<reference evidence="8 9" key="1">
    <citation type="journal article" date="2008" name="Nature">
        <title>The Trichoplax genome and the nature of placozoans.</title>
        <authorList>
            <person name="Srivastava M."/>
            <person name="Begovic E."/>
            <person name="Chapman J."/>
            <person name="Putnam N.H."/>
            <person name="Hellsten U."/>
            <person name="Kawashima T."/>
            <person name="Kuo A."/>
            <person name="Mitros T."/>
            <person name="Salamov A."/>
            <person name="Carpenter M.L."/>
            <person name="Signorovitch A.Y."/>
            <person name="Moreno M.A."/>
            <person name="Kamm K."/>
            <person name="Grimwood J."/>
            <person name="Schmutz J."/>
            <person name="Shapiro H."/>
            <person name="Grigoriev I.V."/>
            <person name="Buss L.W."/>
            <person name="Schierwater B."/>
            <person name="Dellaporta S.L."/>
            <person name="Rokhsar D.S."/>
        </authorList>
    </citation>
    <scope>NUCLEOTIDE SEQUENCE [LARGE SCALE GENOMIC DNA]</scope>
    <source>
        <strain evidence="8 9">Grell-BS-1999</strain>
    </source>
</reference>
<feature type="transmembrane region" description="Helical" evidence="7">
    <location>
        <begin position="146"/>
        <end position="172"/>
    </location>
</feature>
<dbReference type="OrthoDB" id="2015098at2759"/>
<evidence type="ECO:0000313" key="9">
    <source>
        <dbReference type="Proteomes" id="UP000009022"/>
    </source>
</evidence>
<dbReference type="GeneID" id="6757126"/>
<dbReference type="GO" id="GO:0016020">
    <property type="term" value="C:membrane"/>
    <property type="evidence" value="ECO:0007669"/>
    <property type="project" value="UniProtKB-SubCell"/>
</dbReference>
<evidence type="ECO:0000256" key="7">
    <source>
        <dbReference type="SAM" id="Phobius"/>
    </source>
</evidence>
<keyword evidence="5 7" id="KW-0472">Membrane</keyword>
<dbReference type="PANTHER" id="PTHR21433">
    <property type="entry name" value="TRANSMEMBRANE PROTEIN INDUCED BY TUMOR NECROSIS FACTOR ALPHA"/>
    <property type="match status" value="1"/>
</dbReference>
<accession>B3S6I3</accession>
<name>B3S6I3_TRIAD</name>
<dbReference type="CTD" id="6757126"/>
<organism evidence="8 9">
    <name type="scientific">Trichoplax adhaerens</name>
    <name type="common">Trichoplax reptans</name>
    <dbReference type="NCBI Taxonomy" id="10228"/>
    <lineage>
        <taxon>Eukaryota</taxon>
        <taxon>Metazoa</taxon>
        <taxon>Placozoa</taxon>
        <taxon>Uniplacotomia</taxon>
        <taxon>Trichoplacea</taxon>
        <taxon>Trichoplacidae</taxon>
        <taxon>Trichoplax</taxon>
    </lineage>
</organism>
<evidence type="ECO:0008006" key="10">
    <source>
        <dbReference type="Google" id="ProtNLM"/>
    </source>
</evidence>
<evidence type="ECO:0000256" key="4">
    <source>
        <dbReference type="ARBA" id="ARBA00022989"/>
    </source>
</evidence>
<dbReference type="InterPro" id="IPR012926">
    <property type="entry name" value="TMEM120A/B"/>
</dbReference>
<dbReference type="KEGG" id="tad:TRIADDRAFT_59815"/>
<dbReference type="eggNOG" id="KOG4758">
    <property type="taxonomic scope" value="Eukaryota"/>
</dbReference>
<dbReference type="OMA" id="VSITWEV"/>
<feature type="transmembrane region" description="Helical" evidence="7">
    <location>
        <begin position="192"/>
        <end position="210"/>
    </location>
</feature>
<dbReference type="Pfam" id="PF07851">
    <property type="entry name" value="TMEM120A-B"/>
    <property type="match status" value="1"/>
</dbReference>
<dbReference type="Proteomes" id="UP000009022">
    <property type="component" value="Unassembled WGS sequence"/>
</dbReference>
<keyword evidence="9" id="KW-1185">Reference proteome</keyword>
<keyword evidence="6" id="KW-0175">Coiled coil</keyword>
<dbReference type="FunCoup" id="B3S6I3">
    <property type="interactions" value="493"/>
</dbReference>
<comment type="similarity">
    <text evidence="2">Belongs to the TMEM120 family.</text>
</comment>
<dbReference type="EMBL" id="DS985252">
    <property type="protein sequence ID" value="EDV21625.1"/>
    <property type="molecule type" value="Genomic_DNA"/>
</dbReference>
<dbReference type="HOGENOM" id="CLU_048749_2_0_1"/>
<comment type="subcellular location">
    <subcellularLocation>
        <location evidence="1">Membrane</location>
        <topology evidence="1">Multi-pass membrane protein</topology>
    </subcellularLocation>
</comment>
<evidence type="ECO:0000256" key="3">
    <source>
        <dbReference type="ARBA" id="ARBA00022692"/>
    </source>
</evidence>
<keyword evidence="3 7" id="KW-0812">Transmembrane</keyword>
<protein>
    <recommendedName>
        <fullName evidence="10">Transmembrane protein 120 homolog</fullName>
    </recommendedName>
</protein>
<dbReference type="AlphaFoldDB" id="B3S6I3"/>
<dbReference type="PANTHER" id="PTHR21433:SF0">
    <property type="entry name" value="TRANSMEMBRANE PROTEIN 120 HOMOLOG"/>
    <property type="match status" value="1"/>
</dbReference>
<evidence type="ECO:0000256" key="6">
    <source>
        <dbReference type="SAM" id="Coils"/>
    </source>
</evidence>
<sequence>MAVELNSVTQISEEFQDLTKEFARLEDDQYVEYTKKAEDLHNVQGKCKHVIDHQNKRLRTIQSSMRKLQKNDLSPEERNICDKIKSDIKERQQKLSEIQLNLPKTNSLLLRLILGQVNLTLLSETERFDYKDEYETFKLNITTLSLALTCINLLVSNVILDHLFHFVLVWYYCTVTIREHILRLNGSRIKGWWIIHHYFSAILSCILLVSPINQRYYAFRETFNYSSLFQGLSYI</sequence>
<keyword evidence="4 7" id="KW-1133">Transmembrane helix</keyword>
<dbReference type="PhylomeDB" id="B3S6I3"/>
<evidence type="ECO:0000256" key="1">
    <source>
        <dbReference type="ARBA" id="ARBA00004141"/>
    </source>
</evidence>
<dbReference type="InParanoid" id="B3S6I3"/>
<dbReference type="RefSeq" id="XP_002115773.1">
    <property type="nucleotide sequence ID" value="XM_002115737.1"/>
</dbReference>
<proteinExistence type="inferred from homology"/>
<gene>
    <name evidence="8" type="ORF">TRIADDRAFT_59815</name>
</gene>
<evidence type="ECO:0000313" key="8">
    <source>
        <dbReference type="EMBL" id="EDV21625.1"/>
    </source>
</evidence>
<evidence type="ECO:0000256" key="5">
    <source>
        <dbReference type="ARBA" id="ARBA00023136"/>
    </source>
</evidence>
<evidence type="ECO:0000256" key="2">
    <source>
        <dbReference type="ARBA" id="ARBA00009700"/>
    </source>
</evidence>
<feature type="coiled-coil region" evidence="6">
    <location>
        <begin position="8"/>
        <end position="71"/>
    </location>
</feature>